<keyword evidence="3" id="KW-1185">Reference proteome</keyword>
<dbReference type="AlphaFoldDB" id="A0A401ZJS5"/>
<dbReference type="RefSeq" id="WP_126598051.1">
    <property type="nucleotide sequence ID" value="NZ_BIFQ01000001.1"/>
</dbReference>
<dbReference type="Pfam" id="PF06182">
    <property type="entry name" value="ABC2_membrane_6"/>
    <property type="match status" value="1"/>
</dbReference>
<feature type="transmembrane region" description="Helical" evidence="1">
    <location>
        <begin position="226"/>
        <end position="248"/>
    </location>
</feature>
<feature type="transmembrane region" description="Helical" evidence="1">
    <location>
        <begin position="59"/>
        <end position="79"/>
    </location>
</feature>
<dbReference type="Proteomes" id="UP000287224">
    <property type="component" value="Unassembled WGS sequence"/>
</dbReference>
<keyword evidence="1" id="KW-0812">Transmembrane</keyword>
<evidence type="ECO:0000313" key="3">
    <source>
        <dbReference type="Proteomes" id="UP000287224"/>
    </source>
</evidence>
<feature type="transmembrane region" description="Helical" evidence="1">
    <location>
        <begin position="200"/>
        <end position="220"/>
    </location>
</feature>
<accession>A0A401ZJS5</accession>
<evidence type="ECO:0000313" key="2">
    <source>
        <dbReference type="EMBL" id="GCE07078.1"/>
    </source>
</evidence>
<keyword evidence="1" id="KW-0472">Membrane</keyword>
<keyword evidence="1" id="KW-1133">Transmembrane helix</keyword>
<dbReference type="PANTHER" id="PTHR36833:SF1">
    <property type="entry name" value="INTEGRAL MEMBRANE TRANSPORT PROTEIN"/>
    <property type="match status" value="1"/>
</dbReference>
<feature type="transmembrane region" description="Helical" evidence="1">
    <location>
        <begin position="26"/>
        <end position="47"/>
    </location>
</feature>
<dbReference type="OrthoDB" id="3818833at2"/>
<dbReference type="InterPro" id="IPR010390">
    <property type="entry name" value="ABC-2_transporter-like"/>
</dbReference>
<comment type="caution">
    <text evidence="2">The sequence shown here is derived from an EMBL/GenBank/DDBJ whole genome shotgun (WGS) entry which is preliminary data.</text>
</comment>
<feature type="transmembrane region" description="Helical" evidence="1">
    <location>
        <begin position="145"/>
        <end position="163"/>
    </location>
</feature>
<gene>
    <name evidence="2" type="ORF">KDAU_44070</name>
</gene>
<evidence type="ECO:0000256" key="1">
    <source>
        <dbReference type="SAM" id="Phobius"/>
    </source>
</evidence>
<dbReference type="EMBL" id="BIFQ01000001">
    <property type="protein sequence ID" value="GCE07078.1"/>
    <property type="molecule type" value="Genomic_DNA"/>
</dbReference>
<protein>
    <submittedName>
        <fullName evidence="2">ABC transporter permease</fullName>
    </submittedName>
</protein>
<sequence length="260" mass="28471">MRLLRLSGLIFSLSLRRELTFRANFLFQVMMTLIGGASIWIALTLIYTRTGSLAGWNQGEAAILLGTFQLVSGFLATFVEPNLSWFGGQIKDGRFDHILLRPVSSLFSASLGSCAPLAITQLLPGLAIICVGLRQLNAAPSFWNWLGWLLLLAVGCGITWASRVLLASLAFWTPAIELDVLYSAVWQFGRYPSDIYHQPLRAILTYVLPIAFVATFPALALTRGPALPILLPGAALGLLAILLTHLVWQRGLRRYTSATS</sequence>
<dbReference type="PANTHER" id="PTHR36833">
    <property type="entry name" value="SLR0610 PROTEIN-RELATED"/>
    <property type="match status" value="1"/>
</dbReference>
<name>A0A401ZJS5_9CHLR</name>
<proteinExistence type="predicted"/>
<reference evidence="3" key="1">
    <citation type="submission" date="2018-12" db="EMBL/GenBank/DDBJ databases">
        <title>Tengunoibacter tsumagoiensis gen. nov., sp. nov., Dictyobacter kobayashii sp. nov., D. alpinus sp. nov., and D. joshuensis sp. nov. and description of Dictyobacteraceae fam. nov. within the order Ktedonobacterales isolated from Tengu-no-mugimeshi.</title>
        <authorList>
            <person name="Wang C.M."/>
            <person name="Zheng Y."/>
            <person name="Sakai Y."/>
            <person name="Toyoda A."/>
            <person name="Minakuchi Y."/>
            <person name="Abe K."/>
            <person name="Yokota A."/>
            <person name="Yabe S."/>
        </authorList>
    </citation>
    <scope>NUCLEOTIDE SEQUENCE [LARGE SCALE GENOMIC DNA]</scope>
    <source>
        <strain evidence="3">S-27</strain>
    </source>
</reference>
<organism evidence="2 3">
    <name type="scientific">Dictyobacter aurantiacus</name>
    <dbReference type="NCBI Taxonomy" id="1936993"/>
    <lineage>
        <taxon>Bacteria</taxon>
        <taxon>Bacillati</taxon>
        <taxon>Chloroflexota</taxon>
        <taxon>Ktedonobacteria</taxon>
        <taxon>Ktedonobacterales</taxon>
        <taxon>Dictyobacteraceae</taxon>
        <taxon>Dictyobacter</taxon>
    </lineage>
</organism>